<dbReference type="Proteomes" id="UP000582837">
    <property type="component" value="Unassembled WGS sequence"/>
</dbReference>
<dbReference type="AlphaFoldDB" id="A0A841H2D3"/>
<feature type="domain" description="N-acetylmuramoyl-L-alanine amidase" evidence="2">
    <location>
        <begin position="43"/>
        <end position="199"/>
    </location>
</feature>
<proteinExistence type="predicted"/>
<dbReference type="InterPro" id="IPR036365">
    <property type="entry name" value="PGBD-like_sf"/>
</dbReference>
<feature type="domain" description="Peptidoglycan binding-like" evidence="1">
    <location>
        <begin position="239"/>
        <end position="286"/>
    </location>
</feature>
<dbReference type="Pfam" id="PF01471">
    <property type="entry name" value="PG_binding_1"/>
    <property type="match status" value="1"/>
</dbReference>
<evidence type="ECO:0008006" key="5">
    <source>
        <dbReference type="Google" id="ProtNLM"/>
    </source>
</evidence>
<sequence length="313" mass="34368">MSDTIAGTGSVHVASLPFQFRNFLIPVADGQAVSRGWLSRHGNKPLGVTWHWAVTRRLSVLRAVIGGANAERKGEASAHYGVGRTFDEGVDRYVTLENRSWHAGVNQSLRWNGKPLAGDADFKGTRTTIGIETSHIGAAIDGVAAEADWIHTATPLGKPLRVQPWTTEQIAMCIEVGREIVRRWPHIRPEDHHGHHDICPVDAQGRAYKIDVCGFPFAKVLRGIYPDAVVPDVWTPLETVRQRQRALIALNFNLGASGADGDWGSKSRTALLLFQRQQNLAQNGLWSTFVSRAVYRELKQAGRDPVAVTAGPL</sequence>
<dbReference type="GO" id="GO:0008745">
    <property type="term" value="F:N-acetylmuramoyl-L-alanine amidase activity"/>
    <property type="evidence" value="ECO:0007669"/>
    <property type="project" value="InterPro"/>
</dbReference>
<evidence type="ECO:0000313" key="4">
    <source>
        <dbReference type="Proteomes" id="UP000582837"/>
    </source>
</evidence>
<comment type="caution">
    <text evidence="3">The sequence shown here is derived from an EMBL/GenBank/DDBJ whole genome shotgun (WGS) entry which is preliminary data.</text>
</comment>
<dbReference type="InterPro" id="IPR002502">
    <property type="entry name" value="Amidase_domain"/>
</dbReference>
<dbReference type="Gene3D" id="1.10.101.10">
    <property type="entry name" value="PGBD-like superfamily/PGBD"/>
    <property type="match status" value="1"/>
</dbReference>
<dbReference type="RefSeq" id="WP_170034707.1">
    <property type="nucleotide sequence ID" value="NZ_JABDTL010000001.1"/>
</dbReference>
<dbReference type="Pfam" id="PF01510">
    <property type="entry name" value="Amidase_2"/>
    <property type="match status" value="1"/>
</dbReference>
<name>A0A841H2D3_9BACT</name>
<dbReference type="Gene3D" id="3.40.80.10">
    <property type="entry name" value="Peptidoglycan recognition protein-like"/>
    <property type="match status" value="1"/>
</dbReference>
<organism evidence="3 4">
    <name type="scientific">Longimicrobium terrae</name>
    <dbReference type="NCBI Taxonomy" id="1639882"/>
    <lineage>
        <taxon>Bacteria</taxon>
        <taxon>Pseudomonadati</taxon>
        <taxon>Gemmatimonadota</taxon>
        <taxon>Longimicrobiia</taxon>
        <taxon>Longimicrobiales</taxon>
        <taxon>Longimicrobiaceae</taxon>
        <taxon>Longimicrobium</taxon>
    </lineage>
</organism>
<dbReference type="GO" id="GO:0009253">
    <property type="term" value="P:peptidoglycan catabolic process"/>
    <property type="evidence" value="ECO:0007669"/>
    <property type="project" value="InterPro"/>
</dbReference>
<evidence type="ECO:0000259" key="2">
    <source>
        <dbReference type="Pfam" id="PF01510"/>
    </source>
</evidence>
<gene>
    <name evidence="3" type="ORF">HNQ61_003814</name>
</gene>
<dbReference type="SUPFAM" id="SSF55846">
    <property type="entry name" value="N-acetylmuramoyl-L-alanine amidase-like"/>
    <property type="match status" value="1"/>
</dbReference>
<dbReference type="InterPro" id="IPR002477">
    <property type="entry name" value="Peptidoglycan-bd-like"/>
</dbReference>
<accession>A0A841H2D3</accession>
<protein>
    <recommendedName>
        <fullName evidence="5">N-acetylmuramoyl-L-alanine amidase domain-containing protein</fullName>
    </recommendedName>
</protein>
<keyword evidence="4" id="KW-1185">Reference proteome</keyword>
<evidence type="ECO:0000259" key="1">
    <source>
        <dbReference type="Pfam" id="PF01471"/>
    </source>
</evidence>
<evidence type="ECO:0000313" key="3">
    <source>
        <dbReference type="EMBL" id="MBB6072153.1"/>
    </source>
</evidence>
<dbReference type="EMBL" id="JACHIA010000012">
    <property type="protein sequence ID" value="MBB6072153.1"/>
    <property type="molecule type" value="Genomic_DNA"/>
</dbReference>
<dbReference type="SUPFAM" id="SSF47090">
    <property type="entry name" value="PGBD-like"/>
    <property type="match status" value="1"/>
</dbReference>
<reference evidence="3 4" key="1">
    <citation type="submission" date="2020-08" db="EMBL/GenBank/DDBJ databases">
        <title>Genomic Encyclopedia of Type Strains, Phase IV (KMG-IV): sequencing the most valuable type-strain genomes for metagenomic binning, comparative biology and taxonomic classification.</title>
        <authorList>
            <person name="Goeker M."/>
        </authorList>
    </citation>
    <scope>NUCLEOTIDE SEQUENCE [LARGE SCALE GENOMIC DNA]</scope>
    <source>
        <strain evidence="3 4">DSM 29007</strain>
    </source>
</reference>
<dbReference type="InterPro" id="IPR036505">
    <property type="entry name" value="Amidase/PGRP_sf"/>
</dbReference>
<dbReference type="InterPro" id="IPR036366">
    <property type="entry name" value="PGBDSf"/>
</dbReference>